<accession>A0AA85K2W2</accession>
<evidence type="ECO:0000313" key="2">
    <source>
        <dbReference type="Proteomes" id="UP000050795"/>
    </source>
</evidence>
<reference evidence="3" key="2">
    <citation type="submission" date="2023-11" db="UniProtKB">
        <authorList>
            <consortium name="WormBaseParasite"/>
        </authorList>
    </citation>
    <scope>IDENTIFICATION</scope>
</reference>
<reference evidence="2" key="1">
    <citation type="submission" date="2022-06" db="EMBL/GenBank/DDBJ databases">
        <authorList>
            <person name="Berger JAMES D."/>
            <person name="Berger JAMES D."/>
        </authorList>
    </citation>
    <scope>NUCLEOTIDE SEQUENCE [LARGE SCALE GENOMIC DNA]</scope>
</reference>
<proteinExistence type="predicted"/>
<evidence type="ECO:0000313" key="3">
    <source>
        <dbReference type="WBParaSite" id="TREG1_55770.1"/>
    </source>
</evidence>
<feature type="signal peptide" evidence="1">
    <location>
        <begin position="1"/>
        <end position="20"/>
    </location>
</feature>
<organism evidence="2 3">
    <name type="scientific">Trichobilharzia regenti</name>
    <name type="common">Nasal bird schistosome</name>
    <dbReference type="NCBI Taxonomy" id="157069"/>
    <lineage>
        <taxon>Eukaryota</taxon>
        <taxon>Metazoa</taxon>
        <taxon>Spiralia</taxon>
        <taxon>Lophotrochozoa</taxon>
        <taxon>Platyhelminthes</taxon>
        <taxon>Trematoda</taxon>
        <taxon>Digenea</taxon>
        <taxon>Strigeidida</taxon>
        <taxon>Schistosomatoidea</taxon>
        <taxon>Schistosomatidae</taxon>
        <taxon>Trichobilharzia</taxon>
    </lineage>
</organism>
<protein>
    <submittedName>
        <fullName evidence="3">Uncharacterized protein</fullName>
    </submittedName>
</protein>
<name>A0AA85K2W2_TRIRE</name>
<dbReference type="Proteomes" id="UP000050795">
    <property type="component" value="Unassembled WGS sequence"/>
</dbReference>
<feature type="chain" id="PRO_5041697430" evidence="1">
    <location>
        <begin position="21"/>
        <end position="212"/>
    </location>
</feature>
<sequence>MYFIFALLFSLGIIIQEAKSNDSVPLHYSHLIAPTKSIFCHANDWCHRRMGTNGKRFRLPLREDIEHLRDIDNIGAFWLGYNAFYNFHNATKLNWWYRDSVSSTLKKANMNKLKISGGLKSSDPGSVELCLIHTASTKTSESVDCRLTKTVLCVDAPSIGPSIKHQNTDSSIVVKKFKSDKISSRKIISTTDGRDGCFVKIRSNNLRRCTVE</sequence>
<keyword evidence="2" id="KW-1185">Reference proteome</keyword>
<dbReference type="WBParaSite" id="TREG1_55770.1">
    <property type="protein sequence ID" value="TREG1_55770.1"/>
    <property type="gene ID" value="TREG1_55770"/>
</dbReference>
<dbReference type="AlphaFoldDB" id="A0AA85K2W2"/>
<evidence type="ECO:0000256" key="1">
    <source>
        <dbReference type="SAM" id="SignalP"/>
    </source>
</evidence>
<keyword evidence="1" id="KW-0732">Signal</keyword>